<dbReference type="AlphaFoldDB" id="A0A6A6YKX0"/>
<protein>
    <submittedName>
        <fullName evidence="2 4">Uncharacterized protein</fullName>
    </submittedName>
</protein>
<dbReference type="EMBL" id="MU003702">
    <property type="protein sequence ID" value="KAF2809199.1"/>
    <property type="molecule type" value="Genomic_DNA"/>
</dbReference>
<name>A0A6A6YKX0_9PEZI</name>
<reference evidence="2 4" key="1">
    <citation type="journal article" date="2020" name="Stud. Mycol.">
        <title>101 Dothideomycetes genomes: a test case for predicting lifestyles and emergence of pathogens.</title>
        <authorList>
            <person name="Haridas S."/>
            <person name="Albert R."/>
            <person name="Binder M."/>
            <person name="Bloem J."/>
            <person name="Labutti K."/>
            <person name="Salamov A."/>
            <person name="Andreopoulos B."/>
            <person name="Baker S."/>
            <person name="Barry K."/>
            <person name="Bills G."/>
            <person name="Bluhm B."/>
            <person name="Cannon C."/>
            <person name="Castanera R."/>
            <person name="Culley D."/>
            <person name="Daum C."/>
            <person name="Ezra D."/>
            <person name="Gonzalez J."/>
            <person name="Henrissat B."/>
            <person name="Kuo A."/>
            <person name="Liang C."/>
            <person name="Lipzen A."/>
            <person name="Lutzoni F."/>
            <person name="Magnuson J."/>
            <person name="Mondo S."/>
            <person name="Nolan M."/>
            <person name="Ohm R."/>
            <person name="Pangilinan J."/>
            <person name="Park H.-J."/>
            <person name="Ramirez L."/>
            <person name="Alfaro M."/>
            <person name="Sun H."/>
            <person name="Tritt A."/>
            <person name="Yoshinaga Y."/>
            <person name="Zwiers L.-H."/>
            <person name="Turgeon B."/>
            <person name="Goodwin S."/>
            <person name="Spatafora J."/>
            <person name="Crous P."/>
            <person name="Grigoriev I."/>
        </authorList>
    </citation>
    <scope>NUCLEOTIDE SEQUENCE</scope>
    <source>
        <strain evidence="2 4">CBS 304.34</strain>
    </source>
</reference>
<dbReference type="OrthoDB" id="3251507at2759"/>
<gene>
    <name evidence="2 4" type="ORF">BDZ99DRAFT_389169</name>
</gene>
<feature type="compositionally biased region" description="Acidic residues" evidence="1">
    <location>
        <begin position="147"/>
        <end position="157"/>
    </location>
</feature>
<organism evidence="2">
    <name type="scientific">Mytilinidion resinicola</name>
    <dbReference type="NCBI Taxonomy" id="574789"/>
    <lineage>
        <taxon>Eukaryota</taxon>
        <taxon>Fungi</taxon>
        <taxon>Dikarya</taxon>
        <taxon>Ascomycota</taxon>
        <taxon>Pezizomycotina</taxon>
        <taxon>Dothideomycetes</taxon>
        <taxon>Pleosporomycetidae</taxon>
        <taxon>Mytilinidiales</taxon>
        <taxon>Mytilinidiaceae</taxon>
        <taxon>Mytilinidion</taxon>
    </lineage>
</organism>
<feature type="non-terminal residue" evidence="2">
    <location>
        <position position="1"/>
    </location>
</feature>
<keyword evidence="3" id="KW-1185">Reference proteome</keyword>
<dbReference type="Pfam" id="PF14441">
    <property type="entry name" value="OTT_1508_deam"/>
    <property type="match status" value="1"/>
</dbReference>
<dbReference type="Proteomes" id="UP000504636">
    <property type="component" value="Unplaced"/>
</dbReference>
<dbReference type="GeneID" id="54456508"/>
<accession>A0A6A6YKX0</accession>
<evidence type="ECO:0000313" key="2">
    <source>
        <dbReference type="EMBL" id="KAF2809199.1"/>
    </source>
</evidence>
<reference evidence="4" key="2">
    <citation type="submission" date="2020-04" db="EMBL/GenBank/DDBJ databases">
        <authorList>
            <consortium name="NCBI Genome Project"/>
        </authorList>
    </citation>
    <scope>NUCLEOTIDE SEQUENCE</scope>
    <source>
        <strain evidence="4">CBS 304.34</strain>
    </source>
</reference>
<evidence type="ECO:0000313" key="4">
    <source>
        <dbReference type="RefSeq" id="XP_033576163.1"/>
    </source>
</evidence>
<evidence type="ECO:0000313" key="3">
    <source>
        <dbReference type="Proteomes" id="UP000504636"/>
    </source>
</evidence>
<dbReference type="InterPro" id="IPR027796">
    <property type="entry name" value="OTT_1508_deam-like"/>
</dbReference>
<proteinExistence type="predicted"/>
<dbReference type="PANTHER" id="PTHR42037:SF1">
    <property type="match status" value="1"/>
</dbReference>
<evidence type="ECO:0000256" key="1">
    <source>
        <dbReference type="SAM" id="MobiDB-lite"/>
    </source>
</evidence>
<dbReference type="RefSeq" id="XP_033576163.1">
    <property type="nucleotide sequence ID" value="XM_033715615.1"/>
</dbReference>
<sequence length="157" mass="17694">DDCTTSTRIHAELYLVQLFHKRKLPFVDDDKFVGCSKPACYLCYEYIAALDAGFALPASHNKVYLKWAPPSLGVGGVKGKEREEKEMEGCLNRMTARVRRHVQEQVEGRMERRWGHPDSTTGVSTAVLRVEEDQGEEMGGSFYVSNEEFDEGSDEGI</sequence>
<dbReference type="PANTHER" id="PTHR42037">
    <property type="match status" value="1"/>
</dbReference>
<feature type="region of interest" description="Disordered" evidence="1">
    <location>
        <begin position="138"/>
        <end position="157"/>
    </location>
</feature>
<reference evidence="4" key="3">
    <citation type="submission" date="2025-04" db="UniProtKB">
        <authorList>
            <consortium name="RefSeq"/>
        </authorList>
    </citation>
    <scope>IDENTIFICATION</scope>
    <source>
        <strain evidence="4">CBS 304.34</strain>
    </source>
</reference>